<evidence type="ECO:0000313" key="3">
    <source>
        <dbReference type="Proteomes" id="UP000199626"/>
    </source>
</evidence>
<gene>
    <name evidence="2" type="ORF">SAMN02927930_01725</name>
</gene>
<dbReference type="RefSeq" id="WP_092593656.1">
    <property type="nucleotide sequence ID" value="NZ_FMXN01000010.1"/>
</dbReference>
<dbReference type="STRING" id="1159017.SAMN02927930_01725"/>
<dbReference type="Proteomes" id="UP000199626">
    <property type="component" value="Unassembled WGS sequence"/>
</dbReference>
<dbReference type="AlphaFoldDB" id="A0A1G6DI27"/>
<dbReference type="Pfam" id="PF03741">
    <property type="entry name" value="TerC"/>
    <property type="match status" value="1"/>
</dbReference>
<dbReference type="EMBL" id="FMXN01000010">
    <property type="protein sequence ID" value="SDB44778.1"/>
    <property type="molecule type" value="Genomic_DNA"/>
</dbReference>
<keyword evidence="1" id="KW-1133">Transmembrane helix</keyword>
<dbReference type="PANTHER" id="PTHR30060">
    <property type="entry name" value="INNER MEMBRANE PROTEIN"/>
    <property type="match status" value="1"/>
</dbReference>
<feature type="transmembrane region" description="Helical" evidence="1">
    <location>
        <begin position="120"/>
        <end position="142"/>
    </location>
</feature>
<feature type="transmembrane region" description="Helical" evidence="1">
    <location>
        <begin position="214"/>
        <end position="232"/>
    </location>
</feature>
<sequence length="249" mass="27388">MFEWIFIPEAWLALATLTLLEIVLGIDNIIFISILVGRLPESQRQKARQIGLLLAMGMRIALLLSIVWVMGLTKPLFEVFGFSFSGRDLILFGGGLFLLAKSTIEIHHSLEGTDESSPQLGKAATFSAIIVQIALIDIIFSLDSVITAVGLVDYVGVMIIAVIAAVLVMLFAAKAIGDFVDNHPTIKMLALSFLILIGFTLVGEGLGFHVPKGYVYFAMAFSLVVELLNLRVRKHRNPVTLKKRHRDEP</sequence>
<dbReference type="OrthoDB" id="9805314at2"/>
<dbReference type="GO" id="GO:0005886">
    <property type="term" value="C:plasma membrane"/>
    <property type="evidence" value="ECO:0007669"/>
    <property type="project" value="TreeGrafter"/>
</dbReference>
<name>A0A1G6DI27_9GAMM</name>
<proteinExistence type="predicted"/>
<keyword evidence="1" id="KW-0472">Membrane</keyword>
<keyword evidence="3" id="KW-1185">Reference proteome</keyword>
<evidence type="ECO:0000313" key="2">
    <source>
        <dbReference type="EMBL" id="SDB44778.1"/>
    </source>
</evidence>
<accession>A0A1G6DI27</accession>
<feature type="transmembrane region" description="Helical" evidence="1">
    <location>
        <begin position="49"/>
        <end position="70"/>
    </location>
</feature>
<feature type="transmembrane region" description="Helical" evidence="1">
    <location>
        <begin position="76"/>
        <end position="99"/>
    </location>
</feature>
<dbReference type="InterPro" id="IPR005496">
    <property type="entry name" value="Integral_membrane_TerC"/>
</dbReference>
<keyword evidence="1" id="KW-0812">Transmembrane</keyword>
<reference evidence="3" key="1">
    <citation type="submission" date="2016-10" db="EMBL/GenBank/DDBJ databases">
        <authorList>
            <person name="Varghese N."/>
            <person name="Submissions S."/>
        </authorList>
    </citation>
    <scope>NUCLEOTIDE SEQUENCE [LARGE SCALE GENOMIC DNA]</scope>
    <source>
        <strain evidence="3">CGMCC 1.10824</strain>
    </source>
</reference>
<feature type="transmembrane region" description="Helical" evidence="1">
    <location>
        <begin position="12"/>
        <end position="37"/>
    </location>
</feature>
<feature type="transmembrane region" description="Helical" evidence="1">
    <location>
        <begin position="154"/>
        <end position="176"/>
    </location>
</feature>
<organism evidence="2 3">
    <name type="scientific">Pseudidiomarina indica</name>
    <dbReference type="NCBI Taxonomy" id="1159017"/>
    <lineage>
        <taxon>Bacteria</taxon>
        <taxon>Pseudomonadati</taxon>
        <taxon>Pseudomonadota</taxon>
        <taxon>Gammaproteobacteria</taxon>
        <taxon>Alteromonadales</taxon>
        <taxon>Idiomarinaceae</taxon>
        <taxon>Pseudidiomarina</taxon>
    </lineage>
</organism>
<feature type="transmembrane region" description="Helical" evidence="1">
    <location>
        <begin position="188"/>
        <end position="208"/>
    </location>
</feature>
<dbReference type="PANTHER" id="PTHR30060:SF0">
    <property type="entry name" value="COILED-COIL PROTEIN (DUF2040)-RELATED"/>
    <property type="match status" value="1"/>
</dbReference>
<protein>
    <submittedName>
        <fullName evidence="2">Membrane protein TerC, possibly involved in tellurium resistance</fullName>
    </submittedName>
</protein>
<evidence type="ECO:0000256" key="1">
    <source>
        <dbReference type="SAM" id="Phobius"/>
    </source>
</evidence>